<dbReference type="InterPro" id="IPR003594">
    <property type="entry name" value="HATPase_dom"/>
</dbReference>
<dbReference type="PANTHER" id="PTHR45453">
    <property type="entry name" value="PHOSPHATE REGULON SENSOR PROTEIN PHOR"/>
    <property type="match status" value="1"/>
</dbReference>
<evidence type="ECO:0000256" key="7">
    <source>
        <dbReference type="ARBA" id="ARBA00023012"/>
    </source>
</evidence>
<evidence type="ECO:0000256" key="4">
    <source>
        <dbReference type="ARBA" id="ARBA00022553"/>
    </source>
</evidence>
<dbReference type="PROSITE" id="PS50109">
    <property type="entry name" value="HIS_KIN"/>
    <property type="match status" value="1"/>
</dbReference>
<comment type="catalytic activity">
    <reaction evidence="1">
        <text>ATP + protein L-histidine = ADP + protein N-phospho-L-histidine.</text>
        <dbReference type="EC" id="2.7.13.3"/>
    </reaction>
</comment>
<dbReference type="PRINTS" id="PR00344">
    <property type="entry name" value="BCTRLSENSOR"/>
</dbReference>
<dbReference type="EC" id="2.7.13.3" evidence="3"/>
<dbReference type="AlphaFoldDB" id="A0A9D1MZZ0"/>
<dbReference type="InterPro" id="IPR004358">
    <property type="entry name" value="Sig_transdc_His_kin-like_C"/>
</dbReference>
<protein>
    <recommendedName>
        <fullName evidence="3">histidine kinase</fullName>
        <ecNumber evidence="3">2.7.13.3</ecNumber>
    </recommendedName>
</protein>
<comment type="subcellular location">
    <subcellularLocation>
        <location evidence="2">Membrane</location>
    </subcellularLocation>
</comment>
<dbReference type="PANTHER" id="PTHR45453:SF1">
    <property type="entry name" value="PHOSPHATE REGULON SENSOR PROTEIN PHOR"/>
    <property type="match status" value="1"/>
</dbReference>
<dbReference type="GO" id="GO:0016036">
    <property type="term" value="P:cellular response to phosphate starvation"/>
    <property type="evidence" value="ECO:0007669"/>
    <property type="project" value="TreeGrafter"/>
</dbReference>
<dbReference type="Pfam" id="PF00512">
    <property type="entry name" value="HisKA"/>
    <property type="match status" value="1"/>
</dbReference>
<evidence type="ECO:0000313" key="9">
    <source>
        <dbReference type="EMBL" id="HIU92133.1"/>
    </source>
</evidence>
<dbReference type="Gene3D" id="1.10.287.130">
    <property type="match status" value="1"/>
</dbReference>
<dbReference type="GO" id="GO:0004721">
    <property type="term" value="F:phosphoprotein phosphatase activity"/>
    <property type="evidence" value="ECO:0007669"/>
    <property type="project" value="TreeGrafter"/>
</dbReference>
<keyword evidence="7" id="KW-0902">Two-component regulatory system</keyword>
<evidence type="ECO:0000256" key="5">
    <source>
        <dbReference type="ARBA" id="ARBA00022679"/>
    </source>
</evidence>
<comment type="caution">
    <text evidence="9">The sequence shown here is derived from an EMBL/GenBank/DDBJ whole genome shotgun (WGS) entry which is preliminary data.</text>
</comment>
<dbReference type="EMBL" id="DVOD01000022">
    <property type="protein sequence ID" value="HIU92133.1"/>
    <property type="molecule type" value="Genomic_DNA"/>
</dbReference>
<proteinExistence type="predicted"/>
<dbReference type="InterPro" id="IPR005467">
    <property type="entry name" value="His_kinase_dom"/>
</dbReference>
<dbReference type="CDD" id="cd00075">
    <property type="entry name" value="HATPase"/>
    <property type="match status" value="1"/>
</dbReference>
<dbReference type="InterPro" id="IPR050351">
    <property type="entry name" value="BphY/WalK/GraS-like"/>
</dbReference>
<name>A0A9D1MZZ0_9CLOT</name>
<dbReference type="InterPro" id="IPR036097">
    <property type="entry name" value="HisK_dim/P_sf"/>
</dbReference>
<dbReference type="GO" id="GO:0000155">
    <property type="term" value="F:phosphorelay sensor kinase activity"/>
    <property type="evidence" value="ECO:0007669"/>
    <property type="project" value="InterPro"/>
</dbReference>
<dbReference type="InterPro" id="IPR003661">
    <property type="entry name" value="HisK_dim/P_dom"/>
</dbReference>
<feature type="domain" description="Histidine kinase" evidence="8">
    <location>
        <begin position="57"/>
        <end position="273"/>
    </location>
</feature>
<organism evidence="9 10">
    <name type="scientific">Candidatus Limenecus avicola</name>
    <dbReference type="NCBI Taxonomy" id="2840847"/>
    <lineage>
        <taxon>Bacteria</taxon>
        <taxon>Bacillati</taxon>
        <taxon>Bacillota</taxon>
        <taxon>Clostridia</taxon>
        <taxon>Eubacteriales</taxon>
        <taxon>Clostridiaceae</taxon>
        <taxon>Clostridiaceae incertae sedis</taxon>
        <taxon>Candidatus Limenecus</taxon>
    </lineage>
</organism>
<evidence type="ECO:0000313" key="10">
    <source>
        <dbReference type="Proteomes" id="UP000886748"/>
    </source>
</evidence>
<dbReference type="Pfam" id="PF02518">
    <property type="entry name" value="HATPase_c"/>
    <property type="match status" value="1"/>
</dbReference>
<accession>A0A9D1MZZ0</accession>
<keyword evidence="4" id="KW-0597">Phosphoprotein</keyword>
<keyword evidence="6 9" id="KW-0418">Kinase</keyword>
<evidence type="ECO:0000256" key="3">
    <source>
        <dbReference type="ARBA" id="ARBA00012438"/>
    </source>
</evidence>
<evidence type="ECO:0000256" key="1">
    <source>
        <dbReference type="ARBA" id="ARBA00000085"/>
    </source>
</evidence>
<evidence type="ECO:0000256" key="2">
    <source>
        <dbReference type="ARBA" id="ARBA00004370"/>
    </source>
</evidence>
<dbReference type="CDD" id="cd00082">
    <property type="entry name" value="HisKA"/>
    <property type="match status" value="1"/>
</dbReference>
<dbReference type="InterPro" id="IPR036890">
    <property type="entry name" value="HATPase_C_sf"/>
</dbReference>
<dbReference type="SMART" id="SM00387">
    <property type="entry name" value="HATPase_c"/>
    <property type="match status" value="1"/>
</dbReference>
<dbReference type="Proteomes" id="UP000886748">
    <property type="component" value="Unassembled WGS sequence"/>
</dbReference>
<keyword evidence="5" id="KW-0808">Transferase</keyword>
<dbReference type="SUPFAM" id="SSF47384">
    <property type="entry name" value="Homodimeric domain of signal transducing histidine kinase"/>
    <property type="match status" value="1"/>
</dbReference>
<gene>
    <name evidence="9" type="ORF">IAD26_03245</name>
</gene>
<dbReference type="SUPFAM" id="SSF55874">
    <property type="entry name" value="ATPase domain of HSP90 chaperone/DNA topoisomerase II/histidine kinase"/>
    <property type="match status" value="1"/>
</dbReference>
<dbReference type="Gene3D" id="3.30.565.10">
    <property type="entry name" value="Histidine kinase-like ATPase, C-terminal domain"/>
    <property type="match status" value="1"/>
</dbReference>
<dbReference type="GO" id="GO:0005886">
    <property type="term" value="C:plasma membrane"/>
    <property type="evidence" value="ECO:0007669"/>
    <property type="project" value="TreeGrafter"/>
</dbReference>
<reference evidence="9" key="2">
    <citation type="journal article" date="2021" name="PeerJ">
        <title>Extensive microbial diversity within the chicken gut microbiome revealed by metagenomics and culture.</title>
        <authorList>
            <person name="Gilroy R."/>
            <person name="Ravi A."/>
            <person name="Getino M."/>
            <person name="Pursley I."/>
            <person name="Horton D.L."/>
            <person name="Alikhan N.F."/>
            <person name="Baker D."/>
            <person name="Gharbi K."/>
            <person name="Hall N."/>
            <person name="Watson M."/>
            <person name="Adriaenssens E.M."/>
            <person name="Foster-Nyarko E."/>
            <person name="Jarju S."/>
            <person name="Secka A."/>
            <person name="Antonio M."/>
            <person name="Oren A."/>
            <person name="Chaudhuri R.R."/>
            <person name="La Ragione R."/>
            <person name="Hildebrand F."/>
            <person name="Pallen M.J."/>
        </authorList>
    </citation>
    <scope>NUCLEOTIDE SEQUENCE</scope>
    <source>
        <strain evidence="9">CHK154-7741</strain>
    </source>
</reference>
<evidence type="ECO:0000259" key="8">
    <source>
        <dbReference type="PROSITE" id="PS50109"/>
    </source>
</evidence>
<dbReference type="SMART" id="SM00388">
    <property type="entry name" value="HisKA"/>
    <property type="match status" value="1"/>
</dbReference>
<reference evidence="9" key="1">
    <citation type="submission" date="2020-10" db="EMBL/GenBank/DDBJ databases">
        <authorList>
            <person name="Gilroy R."/>
        </authorList>
    </citation>
    <scope>NUCLEOTIDE SEQUENCE</scope>
    <source>
        <strain evidence="9">CHK154-7741</strain>
    </source>
</reference>
<sequence>MNEEPFALFPNLAQSVNSMIESIVDREDMIKEYQNDLNKKIDALKEVEQLKEDFVATLTHDLKVPILAEKNMLNFLLDNRFGELNEKQKEALLYLKNSNKELVELVEIILETYKVNETKIDLHKESVDINRLVEETTEEMKPISDTDSISINYWSEFFEKVQVDEFYIKRVLKNLILNAISFSNPSSKVDVALCNDDKKIYIKITNYGKSIKKEEIKHVFDKYYTTAKKFRKVGTGLGLYLSNRIVKAHKGRIFIESAPGENEYTTFIVELKR</sequence>
<evidence type="ECO:0000256" key="6">
    <source>
        <dbReference type="ARBA" id="ARBA00022777"/>
    </source>
</evidence>